<dbReference type="PANTHER" id="PTHR42760">
    <property type="entry name" value="SHORT-CHAIN DEHYDROGENASES/REDUCTASES FAMILY MEMBER"/>
    <property type="match status" value="1"/>
</dbReference>
<evidence type="ECO:0000256" key="4">
    <source>
        <dbReference type="SAM" id="Coils"/>
    </source>
</evidence>
<dbReference type="InterPro" id="IPR002347">
    <property type="entry name" value="SDR_fam"/>
</dbReference>
<dbReference type="EMBL" id="MNUE01000026">
    <property type="protein sequence ID" value="OJD33997.1"/>
    <property type="molecule type" value="Genomic_DNA"/>
</dbReference>
<accession>A0A1J9S2Y7</accession>
<name>A0A1J9S2Y7_9PEZI</name>
<keyword evidence="6" id="KW-1185">Reference proteome</keyword>
<evidence type="ECO:0000313" key="5">
    <source>
        <dbReference type="EMBL" id="OJD33997.1"/>
    </source>
</evidence>
<reference evidence="5 6" key="1">
    <citation type="submission" date="2016-10" db="EMBL/GenBank/DDBJ databases">
        <title>Proteomics and genomics reveal pathogen-plant mechanisms compatible with a hemibiotrophic lifestyle of Diplodia corticola.</title>
        <authorList>
            <person name="Fernandes I."/>
            <person name="De Jonge R."/>
            <person name="Van De Peer Y."/>
            <person name="Devreese B."/>
            <person name="Alves A."/>
            <person name="Esteves A.C."/>
        </authorList>
    </citation>
    <scope>NUCLEOTIDE SEQUENCE [LARGE SCALE GENOMIC DNA]</scope>
    <source>
        <strain evidence="5 6">CBS 112549</strain>
    </source>
</reference>
<comment type="caution">
    <text evidence="5">The sequence shown here is derived from an EMBL/GenBank/DDBJ whole genome shotgun (WGS) entry which is preliminary data.</text>
</comment>
<dbReference type="InterPro" id="IPR036291">
    <property type="entry name" value="NAD(P)-bd_dom_sf"/>
</dbReference>
<sequence length="298" mass="30532">MSSSPSSPSFANKTIAITGAASGIGLALAHLLASRGAALALADVNGAALTAATASIRQSHPTARILVATALDVRDRAAVARWIREAADQQPLTGAANIAGIINSGLNVEDVEETSDGEWERVLGVNLTGAMVCLSEEVREMKRWTREEREKKEKKEEKELRNGGGDVAAAAAAAGAGGVTGGFSIVNTASIVGIKGGARCSAYAASKAGVIALTKSVARETGEWGIRVNAVAPGVILTPLTGLDTSGAKEGQQEWNKLAPLGRAGQPEEVAEVIAWLLSDNSSYVTGMVHEVDGGILA</sequence>
<dbReference type="AlphaFoldDB" id="A0A1J9S2Y7"/>
<comment type="similarity">
    <text evidence="1 3">Belongs to the short-chain dehydrogenases/reductases (SDR) family.</text>
</comment>
<dbReference type="Proteomes" id="UP000183809">
    <property type="component" value="Unassembled WGS sequence"/>
</dbReference>
<dbReference type="GO" id="GO:0006633">
    <property type="term" value="P:fatty acid biosynthetic process"/>
    <property type="evidence" value="ECO:0007669"/>
    <property type="project" value="TreeGrafter"/>
</dbReference>
<gene>
    <name evidence="5" type="ORF">BKCO1_2600032</name>
</gene>
<keyword evidence="2" id="KW-0521">NADP</keyword>
<evidence type="ECO:0000313" key="6">
    <source>
        <dbReference type="Proteomes" id="UP000183809"/>
    </source>
</evidence>
<protein>
    <submittedName>
        <fullName evidence="5">Short-chain dehydrogenase</fullName>
    </submittedName>
</protein>
<dbReference type="PANTHER" id="PTHR42760:SF45">
    <property type="entry name" value="SHORT CHAIN DEHYDROGENASE_REDUCTASE FAMILY PROTEIN, PUTATIVE (AFU_ORTHOLOGUE AFUA_3G09150)-RELATED"/>
    <property type="match status" value="1"/>
</dbReference>
<dbReference type="SUPFAM" id="SSF51735">
    <property type="entry name" value="NAD(P)-binding Rossmann-fold domains"/>
    <property type="match status" value="1"/>
</dbReference>
<keyword evidence="4" id="KW-0175">Coiled coil</keyword>
<dbReference type="OrthoDB" id="1669814at2759"/>
<dbReference type="GO" id="GO:0016616">
    <property type="term" value="F:oxidoreductase activity, acting on the CH-OH group of donors, NAD or NADP as acceptor"/>
    <property type="evidence" value="ECO:0007669"/>
    <property type="project" value="TreeGrafter"/>
</dbReference>
<dbReference type="GO" id="GO:0048038">
    <property type="term" value="F:quinone binding"/>
    <property type="evidence" value="ECO:0007669"/>
    <property type="project" value="TreeGrafter"/>
</dbReference>
<dbReference type="PRINTS" id="PR00081">
    <property type="entry name" value="GDHRDH"/>
</dbReference>
<organism evidence="5 6">
    <name type="scientific">Diplodia corticola</name>
    <dbReference type="NCBI Taxonomy" id="236234"/>
    <lineage>
        <taxon>Eukaryota</taxon>
        <taxon>Fungi</taxon>
        <taxon>Dikarya</taxon>
        <taxon>Ascomycota</taxon>
        <taxon>Pezizomycotina</taxon>
        <taxon>Dothideomycetes</taxon>
        <taxon>Dothideomycetes incertae sedis</taxon>
        <taxon>Botryosphaeriales</taxon>
        <taxon>Botryosphaeriaceae</taxon>
        <taxon>Diplodia</taxon>
    </lineage>
</organism>
<evidence type="ECO:0000256" key="1">
    <source>
        <dbReference type="ARBA" id="ARBA00006484"/>
    </source>
</evidence>
<dbReference type="PRINTS" id="PR00080">
    <property type="entry name" value="SDRFAMILY"/>
</dbReference>
<dbReference type="PROSITE" id="PS00061">
    <property type="entry name" value="ADH_SHORT"/>
    <property type="match status" value="1"/>
</dbReference>
<dbReference type="Pfam" id="PF13561">
    <property type="entry name" value="adh_short_C2"/>
    <property type="match status" value="1"/>
</dbReference>
<dbReference type="RefSeq" id="XP_020130257.1">
    <property type="nucleotide sequence ID" value="XM_020273430.1"/>
</dbReference>
<dbReference type="Gene3D" id="3.40.50.720">
    <property type="entry name" value="NAD(P)-binding Rossmann-like Domain"/>
    <property type="match status" value="1"/>
</dbReference>
<evidence type="ECO:0000256" key="3">
    <source>
        <dbReference type="RuleBase" id="RU000363"/>
    </source>
</evidence>
<evidence type="ECO:0000256" key="2">
    <source>
        <dbReference type="ARBA" id="ARBA00022857"/>
    </source>
</evidence>
<proteinExistence type="inferred from homology"/>
<dbReference type="InterPro" id="IPR020904">
    <property type="entry name" value="Sc_DH/Rdtase_CS"/>
</dbReference>
<dbReference type="Pfam" id="PF00106">
    <property type="entry name" value="adh_short"/>
    <property type="match status" value="1"/>
</dbReference>
<dbReference type="STRING" id="236234.A0A1J9S2Y7"/>
<feature type="coiled-coil region" evidence="4">
    <location>
        <begin position="134"/>
        <end position="161"/>
    </location>
</feature>
<dbReference type="GeneID" id="31013691"/>